<keyword evidence="4" id="KW-1185">Reference proteome</keyword>
<protein>
    <recommendedName>
        <fullName evidence="2">Mug135-like C-terminal domain-containing protein</fullName>
    </recommendedName>
</protein>
<organism evidence="3 4">
    <name type="scientific">Gymnopus androsaceus JB14</name>
    <dbReference type="NCBI Taxonomy" id="1447944"/>
    <lineage>
        <taxon>Eukaryota</taxon>
        <taxon>Fungi</taxon>
        <taxon>Dikarya</taxon>
        <taxon>Basidiomycota</taxon>
        <taxon>Agaricomycotina</taxon>
        <taxon>Agaricomycetes</taxon>
        <taxon>Agaricomycetidae</taxon>
        <taxon>Agaricales</taxon>
        <taxon>Marasmiineae</taxon>
        <taxon>Omphalotaceae</taxon>
        <taxon>Gymnopus</taxon>
    </lineage>
</organism>
<feature type="domain" description="Mug135-like C-terminal" evidence="2">
    <location>
        <begin position="31"/>
        <end position="105"/>
    </location>
</feature>
<evidence type="ECO:0000313" key="4">
    <source>
        <dbReference type="Proteomes" id="UP000799118"/>
    </source>
</evidence>
<comment type="similarity">
    <text evidence="1">Belongs to the UPF0612 family.</text>
</comment>
<sequence>MNDTINTTKNDLRTLIDTRFDRVEQQMKVFQNTLRGAGNVIQYDPILNNAGAPLPLPPITSSQDLIALENADVSTWYRYYFPEEPQVAVAIAVKKIQIARYIGCNSEVV</sequence>
<evidence type="ECO:0000313" key="3">
    <source>
        <dbReference type="EMBL" id="KAE9402070.1"/>
    </source>
</evidence>
<dbReference type="Proteomes" id="UP000799118">
    <property type="component" value="Unassembled WGS sequence"/>
</dbReference>
<dbReference type="Pfam" id="PF08593">
    <property type="entry name" value="Mug135_C"/>
    <property type="match status" value="1"/>
</dbReference>
<gene>
    <name evidence="3" type="ORF">BT96DRAFT_991420</name>
</gene>
<evidence type="ECO:0000256" key="1">
    <source>
        <dbReference type="ARBA" id="ARBA00005788"/>
    </source>
</evidence>
<accession>A0A6A4HWG7</accession>
<name>A0A6A4HWG7_9AGAR</name>
<proteinExistence type="inferred from homology"/>
<evidence type="ECO:0000259" key="2">
    <source>
        <dbReference type="Pfam" id="PF08593"/>
    </source>
</evidence>
<dbReference type="OrthoDB" id="10454178at2759"/>
<dbReference type="EMBL" id="ML769438">
    <property type="protein sequence ID" value="KAE9402070.1"/>
    <property type="molecule type" value="Genomic_DNA"/>
</dbReference>
<dbReference type="InterPro" id="IPR013902">
    <property type="entry name" value="Mug135-like_C"/>
</dbReference>
<reference evidence="3" key="1">
    <citation type="journal article" date="2019" name="Environ. Microbiol.">
        <title>Fungal ecological strategies reflected in gene transcription - a case study of two litter decomposers.</title>
        <authorList>
            <person name="Barbi F."/>
            <person name="Kohler A."/>
            <person name="Barry K."/>
            <person name="Baskaran P."/>
            <person name="Daum C."/>
            <person name="Fauchery L."/>
            <person name="Ihrmark K."/>
            <person name="Kuo A."/>
            <person name="LaButti K."/>
            <person name="Lipzen A."/>
            <person name="Morin E."/>
            <person name="Grigoriev I.V."/>
            <person name="Henrissat B."/>
            <person name="Lindahl B."/>
            <person name="Martin F."/>
        </authorList>
    </citation>
    <scope>NUCLEOTIDE SEQUENCE</scope>
    <source>
        <strain evidence="3">JB14</strain>
    </source>
</reference>
<dbReference type="AlphaFoldDB" id="A0A6A4HWG7"/>